<feature type="coiled-coil region" evidence="2">
    <location>
        <begin position="108"/>
        <end position="180"/>
    </location>
</feature>
<dbReference type="GO" id="GO:0015562">
    <property type="term" value="F:efflux transmembrane transporter activity"/>
    <property type="evidence" value="ECO:0007669"/>
    <property type="project" value="TreeGrafter"/>
</dbReference>
<feature type="chain" id="PRO_5034738583" evidence="3">
    <location>
        <begin position="30"/>
        <end position="373"/>
    </location>
</feature>
<feature type="domain" description="CzcB-like barrel-sandwich hybrid" evidence="4">
    <location>
        <begin position="64"/>
        <end position="213"/>
    </location>
</feature>
<evidence type="ECO:0000256" key="3">
    <source>
        <dbReference type="SAM" id="SignalP"/>
    </source>
</evidence>
<dbReference type="PANTHER" id="PTHR30469">
    <property type="entry name" value="MULTIDRUG RESISTANCE PROTEIN MDTA"/>
    <property type="match status" value="1"/>
</dbReference>
<comment type="caution">
    <text evidence="6">The sequence shown here is derived from an EMBL/GenBank/DDBJ whole genome shotgun (WGS) entry which is preliminary data.</text>
</comment>
<evidence type="ECO:0000256" key="2">
    <source>
        <dbReference type="SAM" id="Coils"/>
    </source>
</evidence>
<dbReference type="Pfam" id="PF25989">
    <property type="entry name" value="YknX_C"/>
    <property type="match status" value="1"/>
</dbReference>
<feature type="signal peptide" evidence="3">
    <location>
        <begin position="1"/>
        <end position="29"/>
    </location>
</feature>
<keyword evidence="7" id="KW-1185">Reference proteome</keyword>
<dbReference type="Proteomes" id="UP000198615">
    <property type="component" value="Unassembled WGS sequence"/>
</dbReference>
<organism evidence="6 7">
    <name type="scientific">Thalassobaculum litoreum DSM 18839</name>
    <dbReference type="NCBI Taxonomy" id="1123362"/>
    <lineage>
        <taxon>Bacteria</taxon>
        <taxon>Pseudomonadati</taxon>
        <taxon>Pseudomonadota</taxon>
        <taxon>Alphaproteobacteria</taxon>
        <taxon>Rhodospirillales</taxon>
        <taxon>Thalassobaculaceae</taxon>
        <taxon>Thalassobaculum</taxon>
    </lineage>
</organism>
<protein>
    <submittedName>
        <fullName evidence="6">RND family efflux transporter, MFP subunit</fullName>
    </submittedName>
</protein>
<dbReference type="OrthoDB" id="9813967at2"/>
<comment type="similarity">
    <text evidence="1">Belongs to the membrane fusion protein (MFP) (TC 8.A.1) family.</text>
</comment>
<dbReference type="Gene3D" id="2.40.30.170">
    <property type="match status" value="1"/>
</dbReference>
<dbReference type="EMBL" id="FNBW01000017">
    <property type="protein sequence ID" value="SDG43901.1"/>
    <property type="molecule type" value="Genomic_DNA"/>
</dbReference>
<dbReference type="NCBIfam" id="TIGR01730">
    <property type="entry name" value="RND_mfp"/>
    <property type="match status" value="1"/>
</dbReference>
<dbReference type="InterPro" id="IPR058637">
    <property type="entry name" value="YknX-like_C"/>
</dbReference>
<evidence type="ECO:0000256" key="1">
    <source>
        <dbReference type="ARBA" id="ARBA00009477"/>
    </source>
</evidence>
<dbReference type="Gene3D" id="2.40.50.100">
    <property type="match status" value="1"/>
</dbReference>
<accession>A0A8G2F0E2</accession>
<keyword evidence="3" id="KW-0732">Signal</keyword>
<sequence length="373" mass="39728">MPVPARSAALFLGLWALCAVLLPTSDALAQGREASVTVDPVTRQPLIATVNVLGRFVARQSGVLAARVAERVDEVAVQVGDQVKRGDVIARLSSDRLAAERLRTEAQAKAAESDITAERANLAKAQQTLDRLNKLRSSSAHRPDRVEDAERDVEAHRAALRAAEADAAVARAQLDLAEIALQDAAITAPYDGVVTVKHVSAGSYVRLGDPVVTMLNHVELEIEADVPANRTGGLKPGTVVEGELQDGTRLFAVVRAVVPEENTRTRTRAVRFTPQDSSQVGNAANQAITLEVPLDQSRQVLTVNKDAVTVQRGENIVFIVQDGKAVPRSIRLGESVGNRFEVLDGLEDGDLAVVRGNEVLRPGQAVSVGQGQG</sequence>
<gene>
    <name evidence="6" type="ORF">SAMN05660686_04420</name>
</gene>
<feature type="domain" description="YknX-like C-terminal permuted SH3-like" evidence="5">
    <location>
        <begin position="300"/>
        <end position="368"/>
    </location>
</feature>
<dbReference type="SUPFAM" id="SSF111369">
    <property type="entry name" value="HlyD-like secretion proteins"/>
    <property type="match status" value="1"/>
</dbReference>
<dbReference type="Gene3D" id="2.40.420.20">
    <property type="match status" value="1"/>
</dbReference>
<dbReference type="GO" id="GO:1990281">
    <property type="term" value="C:efflux pump complex"/>
    <property type="evidence" value="ECO:0007669"/>
    <property type="project" value="TreeGrafter"/>
</dbReference>
<dbReference type="InterPro" id="IPR058647">
    <property type="entry name" value="BSH_CzcB-like"/>
</dbReference>
<keyword evidence="2" id="KW-0175">Coiled coil</keyword>
<dbReference type="Gene3D" id="1.10.287.470">
    <property type="entry name" value="Helix hairpin bin"/>
    <property type="match status" value="1"/>
</dbReference>
<dbReference type="Pfam" id="PF25973">
    <property type="entry name" value="BSH_CzcB"/>
    <property type="match status" value="1"/>
</dbReference>
<proteinExistence type="inferred from homology"/>
<dbReference type="RefSeq" id="WP_093153861.1">
    <property type="nucleotide sequence ID" value="NZ_FNBW01000017.1"/>
</dbReference>
<reference evidence="6 7" key="1">
    <citation type="submission" date="2016-10" db="EMBL/GenBank/DDBJ databases">
        <authorList>
            <person name="Varghese N."/>
            <person name="Submissions S."/>
        </authorList>
    </citation>
    <scope>NUCLEOTIDE SEQUENCE [LARGE SCALE GENOMIC DNA]</scope>
    <source>
        <strain evidence="6 7">DSM 18839</strain>
    </source>
</reference>
<evidence type="ECO:0000313" key="7">
    <source>
        <dbReference type="Proteomes" id="UP000198615"/>
    </source>
</evidence>
<dbReference type="AlphaFoldDB" id="A0A8G2F0E2"/>
<dbReference type="InterPro" id="IPR006143">
    <property type="entry name" value="RND_pump_MFP"/>
</dbReference>
<evidence type="ECO:0000259" key="4">
    <source>
        <dbReference type="Pfam" id="PF25973"/>
    </source>
</evidence>
<evidence type="ECO:0000259" key="5">
    <source>
        <dbReference type="Pfam" id="PF25989"/>
    </source>
</evidence>
<name>A0A8G2F0E2_9PROT</name>
<dbReference type="PANTHER" id="PTHR30469:SF15">
    <property type="entry name" value="HLYD FAMILY OF SECRETION PROTEINS"/>
    <property type="match status" value="1"/>
</dbReference>
<evidence type="ECO:0000313" key="6">
    <source>
        <dbReference type="EMBL" id="SDG43901.1"/>
    </source>
</evidence>